<dbReference type="CDD" id="cd00093">
    <property type="entry name" value="HTH_XRE"/>
    <property type="match status" value="1"/>
</dbReference>
<keyword evidence="1" id="KW-0238">DNA-binding</keyword>
<accession>A0ABS1I6P7</accession>
<dbReference type="InterPro" id="IPR013430">
    <property type="entry name" value="Toxin_antidote_HigA"/>
</dbReference>
<sequence>MERRPTPPGRFIQSDILEEYGLTQDQLAQRLRVSRLTVNELVKGKRALTASMALRLGRLTGQSPDYWLALQRAIDLWDAQEEVDNRTIEEIEPLQSHTE</sequence>
<name>A0ABS1I6P7_9PROT</name>
<dbReference type="Gene3D" id="1.10.260.40">
    <property type="entry name" value="lambda repressor-like DNA-binding domains"/>
    <property type="match status" value="1"/>
</dbReference>
<dbReference type="Pfam" id="PF01381">
    <property type="entry name" value="HTH_3"/>
    <property type="match status" value="1"/>
</dbReference>
<dbReference type="InterPro" id="IPR010982">
    <property type="entry name" value="Lambda_DNA-bd_dom_sf"/>
</dbReference>
<evidence type="ECO:0000313" key="3">
    <source>
        <dbReference type="EMBL" id="MBK4722746.1"/>
    </source>
</evidence>
<dbReference type="EMBL" id="JAEPIV010000029">
    <property type="protein sequence ID" value="MBK4722746.1"/>
    <property type="molecule type" value="Genomic_DNA"/>
</dbReference>
<proteinExistence type="predicted"/>
<gene>
    <name evidence="3" type="ORF">JJL56_28215</name>
</gene>
<dbReference type="Proteomes" id="UP000654452">
    <property type="component" value="Unassembled WGS sequence"/>
</dbReference>
<dbReference type="InterPro" id="IPR001387">
    <property type="entry name" value="Cro/C1-type_HTH"/>
</dbReference>
<organism evidence="3 4">
    <name type="scientific">Azospirillum aestuarii</name>
    <dbReference type="NCBI Taxonomy" id="2802052"/>
    <lineage>
        <taxon>Bacteria</taxon>
        <taxon>Pseudomonadati</taxon>
        <taxon>Pseudomonadota</taxon>
        <taxon>Alphaproteobacteria</taxon>
        <taxon>Rhodospirillales</taxon>
        <taxon>Azospirillaceae</taxon>
        <taxon>Azospirillum</taxon>
    </lineage>
</organism>
<dbReference type="NCBIfam" id="TIGR02607">
    <property type="entry name" value="antidote_HigA"/>
    <property type="match status" value="1"/>
</dbReference>
<dbReference type="SMART" id="SM00530">
    <property type="entry name" value="HTH_XRE"/>
    <property type="match status" value="1"/>
</dbReference>
<evidence type="ECO:0000259" key="2">
    <source>
        <dbReference type="PROSITE" id="PS50943"/>
    </source>
</evidence>
<dbReference type="PROSITE" id="PS50943">
    <property type="entry name" value="HTH_CROC1"/>
    <property type="match status" value="1"/>
</dbReference>
<evidence type="ECO:0000256" key="1">
    <source>
        <dbReference type="ARBA" id="ARBA00023125"/>
    </source>
</evidence>
<dbReference type="PANTHER" id="PTHR36924:SF1">
    <property type="entry name" value="ANTITOXIN HIGA-1"/>
    <property type="match status" value="1"/>
</dbReference>
<feature type="domain" description="HTH cro/C1-type" evidence="2">
    <location>
        <begin position="18"/>
        <end position="67"/>
    </location>
</feature>
<keyword evidence="4" id="KW-1185">Reference proteome</keyword>
<comment type="caution">
    <text evidence="3">The sequence shown here is derived from an EMBL/GenBank/DDBJ whole genome shotgun (WGS) entry which is preliminary data.</text>
</comment>
<reference evidence="3 4" key="1">
    <citation type="submission" date="2021-01" db="EMBL/GenBank/DDBJ databases">
        <title>Azospirillum sp. YIM DDC1 draft genome.</title>
        <authorList>
            <person name="Wang Y.-X."/>
        </authorList>
    </citation>
    <scope>NUCLEOTIDE SEQUENCE [LARGE SCALE GENOMIC DNA]</scope>
    <source>
        <strain evidence="3 4">YIM DDC1</strain>
    </source>
</reference>
<dbReference type="PANTHER" id="PTHR36924">
    <property type="entry name" value="ANTITOXIN HIGA-1"/>
    <property type="match status" value="1"/>
</dbReference>
<evidence type="ECO:0000313" key="4">
    <source>
        <dbReference type="Proteomes" id="UP000654452"/>
    </source>
</evidence>
<protein>
    <submittedName>
        <fullName evidence="3">HigA family addiction module antidote protein</fullName>
    </submittedName>
</protein>
<dbReference type="SUPFAM" id="SSF47413">
    <property type="entry name" value="lambda repressor-like DNA-binding domains"/>
    <property type="match status" value="1"/>
</dbReference>